<keyword evidence="1" id="KW-1133">Transmembrane helix</keyword>
<sequence>MGHFKYKDDLDVEEDLRLLRWEWFLERVSWGLMFLIWVATVLGFTGRGGMGVSQTTAGGPETSFEVRYDEYLREEATTAMLVIFHEPGAEIAYTSTGSL</sequence>
<reference evidence="3" key="1">
    <citation type="submission" date="2017-06" db="EMBL/GenBank/DDBJ databases">
        <authorList>
            <person name="Varghese N."/>
            <person name="Submissions S."/>
        </authorList>
    </citation>
    <scope>NUCLEOTIDE SEQUENCE [LARGE SCALE GENOMIC DNA]</scope>
    <source>
        <strain evidence="3">NKM1</strain>
    </source>
</reference>
<accession>A0A239FHA1</accession>
<protein>
    <submittedName>
        <fullName evidence="2">Uncharacterized protein</fullName>
    </submittedName>
</protein>
<evidence type="ECO:0000313" key="3">
    <source>
        <dbReference type="Proteomes" id="UP000198432"/>
    </source>
</evidence>
<keyword evidence="1" id="KW-0472">Membrane</keyword>
<dbReference type="AlphaFoldDB" id="A0A239FHA1"/>
<proteinExistence type="predicted"/>
<feature type="transmembrane region" description="Helical" evidence="1">
    <location>
        <begin position="28"/>
        <end position="45"/>
    </location>
</feature>
<gene>
    <name evidence="2" type="ORF">SAMN06296052_108166</name>
</gene>
<organism evidence="2 3">
    <name type="scientific">Pontibacter ummariensis</name>
    <dbReference type="NCBI Taxonomy" id="1610492"/>
    <lineage>
        <taxon>Bacteria</taxon>
        <taxon>Pseudomonadati</taxon>
        <taxon>Bacteroidota</taxon>
        <taxon>Cytophagia</taxon>
        <taxon>Cytophagales</taxon>
        <taxon>Hymenobacteraceae</taxon>
        <taxon>Pontibacter</taxon>
    </lineage>
</organism>
<evidence type="ECO:0000313" key="2">
    <source>
        <dbReference type="EMBL" id="SNS55683.1"/>
    </source>
</evidence>
<evidence type="ECO:0000256" key="1">
    <source>
        <dbReference type="SAM" id="Phobius"/>
    </source>
</evidence>
<dbReference type="Proteomes" id="UP000198432">
    <property type="component" value="Unassembled WGS sequence"/>
</dbReference>
<name>A0A239FHA1_9BACT</name>
<keyword evidence="1" id="KW-0812">Transmembrane</keyword>
<dbReference type="EMBL" id="FZOQ01000008">
    <property type="protein sequence ID" value="SNS55683.1"/>
    <property type="molecule type" value="Genomic_DNA"/>
</dbReference>
<keyword evidence="3" id="KW-1185">Reference proteome</keyword>
<dbReference type="RefSeq" id="WP_089319235.1">
    <property type="nucleotide sequence ID" value="NZ_FZOQ01000008.1"/>
</dbReference>